<gene>
    <name evidence="1" type="ORF">ISF6_3080</name>
</gene>
<accession>A0A0K8P4Y8</accession>
<organism evidence="1 2">
    <name type="scientific">Piscinibacter sakaiensis</name>
    <name type="common">Ideonella sakaiensis</name>
    <dbReference type="NCBI Taxonomy" id="1547922"/>
    <lineage>
        <taxon>Bacteria</taxon>
        <taxon>Pseudomonadati</taxon>
        <taxon>Pseudomonadota</taxon>
        <taxon>Betaproteobacteria</taxon>
        <taxon>Burkholderiales</taxon>
        <taxon>Sphaerotilaceae</taxon>
        <taxon>Piscinibacter</taxon>
    </lineage>
</organism>
<dbReference type="STRING" id="1547922.ISF6_3080"/>
<proteinExistence type="predicted"/>
<dbReference type="RefSeq" id="WP_054021174.1">
    <property type="nucleotide sequence ID" value="NZ_BBYR01000044.1"/>
</dbReference>
<name>A0A0K8P4Y8_PISS1</name>
<comment type="caution">
    <text evidence="1">The sequence shown here is derived from an EMBL/GenBank/DDBJ whole genome shotgun (WGS) entry which is preliminary data.</text>
</comment>
<evidence type="ECO:0000313" key="1">
    <source>
        <dbReference type="EMBL" id="GAP37225.1"/>
    </source>
</evidence>
<evidence type="ECO:0000313" key="2">
    <source>
        <dbReference type="Proteomes" id="UP000037660"/>
    </source>
</evidence>
<protein>
    <submittedName>
        <fullName evidence="1">Uncharacterized protein</fullName>
    </submittedName>
</protein>
<reference evidence="2" key="1">
    <citation type="submission" date="2015-07" db="EMBL/GenBank/DDBJ databases">
        <title>Discovery of a poly(ethylene terephthalate assimilation.</title>
        <authorList>
            <person name="Yoshida S."/>
            <person name="Hiraga K."/>
            <person name="Takehana T."/>
            <person name="Taniguchi I."/>
            <person name="Yamaji H."/>
            <person name="Maeda Y."/>
            <person name="Toyohara K."/>
            <person name="Miyamoto K."/>
            <person name="Kimura Y."/>
            <person name="Oda K."/>
        </authorList>
    </citation>
    <scope>NUCLEOTIDE SEQUENCE [LARGE SCALE GENOMIC DNA]</scope>
    <source>
        <strain evidence="2">NBRC 110686 / TISTR 2288 / 201-F6</strain>
    </source>
</reference>
<keyword evidence="2" id="KW-1185">Reference proteome</keyword>
<dbReference type="Proteomes" id="UP000037660">
    <property type="component" value="Unassembled WGS sequence"/>
</dbReference>
<dbReference type="EMBL" id="BBYR01000044">
    <property type="protein sequence ID" value="GAP37225.1"/>
    <property type="molecule type" value="Genomic_DNA"/>
</dbReference>
<reference evidence="1 2" key="2">
    <citation type="journal article" date="2016" name="Science">
        <title>A bacterium that degrades and assimilates poly(ethylene terephthalate).</title>
        <authorList>
            <person name="Yoshida S."/>
            <person name="Hiraga K."/>
            <person name="Takehana T."/>
            <person name="Taniguchi I."/>
            <person name="Yamaji H."/>
            <person name="Maeda Y."/>
            <person name="Toyohara K."/>
            <person name="Miyamoto K."/>
            <person name="Kimura Y."/>
            <person name="Oda K."/>
        </authorList>
    </citation>
    <scope>NUCLEOTIDE SEQUENCE [LARGE SCALE GENOMIC DNA]</scope>
    <source>
        <strain evidence="2">NBRC 110686 / TISTR 2288 / 201-F6</strain>
    </source>
</reference>
<dbReference type="AlphaFoldDB" id="A0A0K8P4Y8"/>
<sequence>MAPQTSLIDKVLADAAFCVELVARPDETLGALGVDAAPEVLCEIRALDPARLQRLAGAFGRQPVAA</sequence>